<accession>A0ABT6XNI7</accession>
<dbReference type="Proteomes" id="UP001230035">
    <property type="component" value="Unassembled WGS sequence"/>
</dbReference>
<reference evidence="1 2" key="1">
    <citation type="submission" date="2023-05" db="EMBL/GenBank/DDBJ databases">
        <title>Flavobacterium sedimenti sp. nov., isolated from the sediment.</title>
        <authorList>
            <person name="Wu N."/>
        </authorList>
    </citation>
    <scope>NUCLEOTIDE SEQUENCE [LARGE SCALE GENOMIC DNA]</scope>
    <source>
        <strain evidence="1 2">YZ-48</strain>
    </source>
</reference>
<dbReference type="EMBL" id="JASGBP010000002">
    <property type="protein sequence ID" value="MDI9256641.1"/>
    <property type="molecule type" value="Genomic_DNA"/>
</dbReference>
<proteinExistence type="predicted"/>
<name>A0ABT6XNI7_9FLAO</name>
<comment type="caution">
    <text evidence="1">The sequence shown here is derived from an EMBL/GenBank/DDBJ whole genome shotgun (WGS) entry which is preliminary data.</text>
</comment>
<keyword evidence="2" id="KW-1185">Reference proteome</keyword>
<protein>
    <recommendedName>
        <fullName evidence="3">Repeat protein (TIGR03806 family)</fullName>
    </recommendedName>
</protein>
<evidence type="ECO:0008006" key="3">
    <source>
        <dbReference type="Google" id="ProtNLM"/>
    </source>
</evidence>
<sequence>MKNNYLIGLLTILIIFIFACSESNDDDYTPVSPVTVDLTQVPYPKLSDYKFFEGEMKNQKPSLNVLPYEPLSSLFSDYAHKKRFVWMPPGTKAIYNSDNTTLELPVGAVIIKTFYYDNVQPSNTTKIIETRLMIRKSSGWIFADYVWNDEQTEAYFDLNGRNIDISWKDENNVIRNVNYRVPNEVQCNVCHKYKETIDGEYIEKHVPIGIKPQNLNSDYTYGTQTKNQLLKWVEQGYLENNFNLPNETNTVVDYNDASKPLEKRVRSYLDINCAHCHNTNGHCDYRPMRFPFGETGGVNGHTNMGVCVPTEDMQDFPPTLNTIIKPGSSDKSMLFYRINTTNEYFRMPLHGRSLIHDEGVALMAQWISSLTDCP</sequence>
<dbReference type="PROSITE" id="PS51257">
    <property type="entry name" value="PROKAR_LIPOPROTEIN"/>
    <property type="match status" value="1"/>
</dbReference>
<dbReference type="RefSeq" id="WP_283238332.1">
    <property type="nucleotide sequence ID" value="NZ_JASGBP010000002.1"/>
</dbReference>
<organism evidence="1 2">
    <name type="scientific">Flavobacterium sedimenticola</name>
    <dbReference type="NCBI Taxonomy" id="3043286"/>
    <lineage>
        <taxon>Bacteria</taxon>
        <taxon>Pseudomonadati</taxon>
        <taxon>Bacteroidota</taxon>
        <taxon>Flavobacteriia</taxon>
        <taxon>Flavobacteriales</taxon>
        <taxon>Flavobacteriaceae</taxon>
        <taxon>Flavobacterium</taxon>
    </lineage>
</organism>
<gene>
    <name evidence="1" type="ORF">QHT84_04350</name>
</gene>
<evidence type="ECO:0000313" key="2">
    <source>
        <dbReference type="Proteomes" id="UP001230035"/>
    </source>
</evidence>
<evidence type="ECO:0000313" key="1">
    <source>
        <dbReference type="EMBL" id="MDI9256641.1"/>
    </source>
</evidence>